<dbReference type="PANTHER" id="PTHR11941:SF54">
    <property type="entry name" value="ENOYL-COA HYDRATASE, MITOCHONDRIAL"/>
    <property type="match status" value="1"/>
</dbReference>
<protein>
    <submittedName>
        <fullName evidence="3">Enoyl-CoA hydratase/isomerase family protein</fullName>
    </submittedName>
</protein>
<dbReference type="PANTHER" id="PTHR11941">
    <property type="entry name" value="ENOYL-COA HYDRATASE-RELATED"/>
    <property type="match status" value="1"/>
</dbReference>
<dbReference type="InterPro" id="IPR018376">
    <property type="entry name" value="Enoyl-CoA_hyd/isom_CS"/>
</dbReference>
<evidence type="ECO:0000256" key="2">
    <source>
        <dbReference type="RuleBase" id="RU003707"/>
    </source>
</evidence>
<dbReference type="Proteomes" id="UP000584642">
    <property type="component" value="Unassembled WGS sequence"/>
</dbReference>
<comment type="similarity">
    <text evidence="1 2">Belongs to the enoyl-CoA hydratase/isomerase family.</text>
</comment>
<dbReference type="InterPro" id="IPR029045">
    <property type="entry name" value="ClpP/crotonase-like_dom_sf"/>
</dbReference>
<evidence type="ECO:0000313" key="4">
    <source>
        <dbReference type="Proteomes" id="UP000584642"/>
    </source>
</evidence>
<name>A0ABX2TAC6_9PROT</name>
<dbReference type="InterPro" id="IPR001753">
    <property type="entry name" value="Enoyl-CoA_hydra/iso"/>
</dbReference>
<proteinExistence type="inferred from homology"/>
<comment type="caution">
    <text evidence="3">The sequence shown here is derived from an EMBL/GenBank/DDBJ whole genome shotgun (WGS) entry which is preliminary data.</text>
</comment>
<dbReference type="CDD" id="cd06558">
    <property type="entry name" value="crotonase-like"/>
    <property type="match status" value="1"/>
</dbReference>
<keyword evidence="4" id="KW-1185">Reference proteome</keyword>
<evidence type="ECO:0000256" key="1">
    <source>
        <dbReference type="ARBA" id="ARBA00005254"/>
    </source>
</evidence>
<organism evidence="3 4">
    <name type="scientific">Azospirillum oleiclasticum</name>
    <dbReference type="NCBI Taxonomy" id="2735135"/>
    <lineage>
        <taxon>Bacteria</taxon>
        <taxon>Pseudomonadati</taxon>
        <taxon>Pseudomonadota</taxon>
        <taxon>Alphaproteobacteria</taxon>
        <taxon>Rhodospirillales</taxon>
        <taxon>Azospirillaceae</taxon>
        <taxon>Azospirillum</taxon>
    </lineage>
</organism>
<dbReference type="PROSITE" id="PS00166">
    <property type="entry name" value="ENOYL_COA_HYDRATASE"/>
    <property type="match status" value="1"/>
</dbReference>
<sequence length="249" mass="25987">MPMIGIETTGRVTVITLDRPKRRNALGEEVMTGLAAALQAAEQDPEVGAVVLTGAPPAFCAGSDLKELGGQSIAAMCGHEAETAAIARNIAFMSKPVVAAVEGYALGGGFILAVCCDVVVTARGTRWHLPEVRNGWLPPWGLQALVARVGGVKARLLTWGAEPIGGDEALRLGVADYATEDGAALDRARSLAAALAALPANAVATTKRFFEAFVAQDAERADMQASRLFAEDCLSPAARATFDRFTVKP</sequence>
<evidence type="ECO:0000313" key="3">
    <source>
        <dbReference type="EMBL" id="NYZ21136.1"/>
    </source>
</evidence>
<dbReference type="Pfam" id="PF00378">
    <property type="entry name" value="ECH_1"/>
    <property type="match status" value="1"/>
</dbReference>
<dbReference type="EMBL" id="JABFDB010000010">
    <property type="protein sequence ID" value="NYZ21136.1"/>
    <property type="molecule type" value="Genomic_DNA"/>
</dbReference>
<gene>
    <name evidence="3" type="ORF">HND93_15575</name>
</gene>
<dbReference type="SUPFAM" id="SSF52096">
    <property type="entry name" value="ClpP/crotonase"/>
    <property type="match status" value="1"/>
</dbReference>
<accession>A0ABX2TAC6</accession>
<dbReference type="Gene3D" id="3.90.226.10">
    <property type="entry name" value="2-enoyl-CoA Hydratase, Chain A, domain 1"/>
    <property type="match status" value="1"/>
</dbReference>
<reference evidence="3 4" key="1">
    <citation type="submission" date="2020-05" db="EMBL/GenBank/DDBJ databases">
        <title>Azospirillum oleiclasticum sp. nov, a nitrogen-fixing and heavy crude oil-emulsifying bacterium isolated from the crude oil of Yumen Oilfield.</title>
        <authorList>
            <person name="Wu D."/>
            <person name="Cai M."/>
            <person name="Zhang X."/>
        </authorList>
    </citation>
    <scope>NUCLEOTIDE SEQUENCE [LARGE SCALE GENOMIC DNA]</scope>
    <source>
        <strain evidence="3 4">ROY-1-1-2</strain>
    </source>
</reference>